<gene>
    <name evidence="1" type="ORF">DI536_25450</name>
</gene>
<sequence length="249" mass="27491">MNEGEDEARAIVRRLDALGGGHEVLRRAAARVLGELDAPQATALLTSVMRWSVERWAPAMRVLQSFMRALDEDGDVIPHLAQLRQVAILHEQEEVGFVFTEGTPVMQYHADAAARADAKLFTLPLGVLKSRARLTKNPDELSRLAVASNAAVIREVLKNPRLTEELVVRIAARRPARPEPLEEIWRSPRWNTQPAIRRALVFNPYLPPDVGVKIVPTLSPADLRALAVDGKVHLSVRELAARLSAAAGR</sequence>
<evidence type="ECO:0000313" key="2">
    <source>
        <dbReference type="Proteomes" id="UP000249061"/>
    </source>
</evidence>
<evidence type="ECO:0000313" key="1">
    <source>
        <dbReference type="EMBL" id="PZR08252.1"/>
    </source>
</evidence>
<organism evidence="1 2">
    <name type="scientific">Archangium gephyra</name>
    <dbReference type="NCBI Taxonomy" id="48"/>
    <lineage>
        <taxon>Bacteria</taxon>
        <taxon>Pseudomonadati</taxon>
        <taxon>Myxococcota</taxon>
        <taxon>Myxococcia</taxon>
        <taxon>Myxococcales</taxon>
        <taxon>Cystobacterineae</taxon>
        <taxon>Archangiaceae</taxon>
        <taxon>Archangium</taxon>
    </lineage>
</organism>
<protein>
    <submittedName>
        <fullName evidence="1">Uncharacterized protein</fullName>
    </submittedName>
</protein>
<comment type="caution">
    <text evidence="1">The sequence shown here is derived from an EMBL/GenBank/DDBJ whole genome shotgun (WGS) entry which is preliminary data.</text>
</comment>
<reference evidence="1 2" key="1">
    <citation type="submission" date="2017-08" db="EMBL/GenBank/DDBJ databases">
        <title>Infants hospitalized years apart are colonized by the same room-sourced microbial strains.</title>
        <authorList>
            <person name="Brooks B."/>
            <person name="Olm M.R."/>
            <person name="Firek B.A."/>
            <person name="Baker R."/>
            <person name="Thomas B.C."/>
            <person name="Morowitz M.J."/>
            <person name="Banfield J.F."/>
        </authorList>
    </citation>
    <scope>NUCLEOTIDE SEQUENCE [LARGE SCALE GENOMIC DNA]</scope>
    <source>
        <strain evidence="1">S2_003_000_R2_14</strain>
    </source>
</reference>
<accession>A0A2W5SZN6</accession>
<name>A0A2W5SZN6_9BACT</name>
<proteinExistence type="predicted"/>
<dbReference type="Proteomes" id="UP000249061">
    <property type="component" value="Unassembled WGS sequence"/>
</dbReference>
<dbReference type="EMBL" id="QFQP01000026">
    <property type="protein sequence ID" value="PZR08252.1"/>
    <property type="molecule type" value="Genomic_DNA"/>
</dbReference>
<dbReference type="AlphaFoldDB" id="A0A2W5SZN6"/>